<dbReference type="Proteomes" id="UP000031802">
    <property type="component" value="Unassembled WGS sequence"/>
</dbReference>
<comment type="caution">
    <text evidence="1">The sequence shown here is derived from an EMBL/GenBank/DDBJ whole genome shotgun (WGS) entry which is preliminary data.</text>
</comment>
<reference evidence="2" key="1">
    <citation type="submission" date="2014-04" db="EMBL/GenBank/DDBJ databases">
        <title>Whole-Genome optical mapping and complete genome sequence of Sphingobacterium deserti sp. nov., a new spaces isolated from desert in the west of China.</title>
        <authorList>
            <person name="Teng C."/>
            <person name="Zhou Z."/>
            <person name="Li X."/>
            <person name="Chen M."/>
            <person name="Lin M."/>
            <person name="Wang L."/>
            <person name="Su S."/>
            <person name="Zhang C."/>
            <person name="Zhang W."/>
        </authorList>
    </citation>
    <scope>NUCLEOTIDE SEQUENCE [LARGE SCALE GENOMIC DNA]</scope>
    <source>
        <strain evidence="2">ACCC05744</strain>
    </source>
</reference>
<dbReference type="EMBL" id="JJMU01000066">
    <property type="protein sequence ID" value="KGE12569.1"/>
    <property type="molecule type" value="Genomic_DNA"/>
</dbReference>
<accession>A0A0B8T554</accession>
<dbReference type="AlphaFoldDB" id="A0A0B8T554"/>
<name>A0A0B8T554_9SPHI</name>
<dbReference type="RefSeq" id="WP_131555360.1">
    <property type="nucleotide sequence ID" value="NZ_JJMU01000066.1"/>
</dbReference>
<dbReference type="STRING" id="1229276.DI53_3609"/>
<gene>
    <name evidence="1" type="ORF">DI53_3609</name>
</gene>
<evidence type="ECO:0000313" key="2">
    <source>
        <dbReference type="Proteomes" id="UP000031802"/>
    </source>
</evidence>
<dbReference type="eggNOG" id="ENOG502Z8JY">
    <property type="taxonomic scope" value="Bacteria"/>
</dbReference>
<protein>
    <submittedName>
        <fullName evidence="1">Uncharacterized protein</fullName>
    </submittedName>
</protein>
<organism evidence="1 2">
    <name type="scientific">Sphingobacterium deserti</name>
    <dbReference type="NCBI Taxonomy" id="1229276"/>
    <lineage>
        <taxon>Bacteria</taxon>
        <taxon>Pseudomonadati</taxon>
        <taxon>Bacteroidota</taxon>
        <taxon>Sphingobacteriia</taxon>
        <taxon>Sphingobacteriales</taxon>
        <taxon>Sphingobacteriaceae</taxon>
        <taxon>Sphingobacterium</taxon>
    </lineage>
</organism>
<dbReference type="OrthoDB" id="7520791at2"/>
<dbReference type="PATRIC" id="fig|1229276.3.peg.3725"/>
<reference evidence="1 2" key="2">
    <citation type="journal article" date="2015" name="PLoS ONE">
        <title>Whole-Genome Optical Mapping and Finished Genome Sequence of Sphingobacterium deserti sp. nov., a New Species Isolated from the Western Desert of China.</title>
        <authorList>
            <person name="Teng C."/>
            <person name="Zhou Z."/>
            <person name="Molnar I."/>
            <person name="Li X."/>
            <person name="Tang R."/>
            <person name="Chen M."/>
            <person name="Wang L."/>
            <person name="Su S."/>
            <person name="Zhang W."/>
            <person name="Lin M."/>
        </authorList>
    </citation>
    <scope>NUCLEOTIDE SEQUENCE [LARGE SCALE GENOMIC DNA]</scope>
    <source>
        <strain evidence="2">ACCC05744</strain>
    </source>
</reference>
<sequence>MEDSKPLKQQHQSLIERLKEKDYTIQQDYTIGRQRLQLISFAEQTAMLVELSKAYQVLIRLVDHHGRDLKIELVDKAHGFRLNVSTSLGLHVIHVHWALEPNFQIHYRVQFTPSATTYFEGSQAELLVLYNDYSVPQAPTIFSKQKGGRSGICSCSFKRPSKGTLFYFQNLSAVQAYAEACEVTLMDSVSVAWPALGFALPQSLDQPLQANTSYDICDAYLIFENESYRSSHDVAMQFLRHQYQIYQKLDKPMVVLENVLEMIQKGATDLCKNHGCWQQVEADAYLNAYVNDYENPAESMVQLAVLWPLQAFHKKYPKQETEEIINNIVKGIPRFYDEKLRSLVRWIPQKEYLLDHSEEHKKPRIMDAWYLHHPLLNLAFVLSGGYGTPELETLFFESVNFCTKVAQAFDYQWPVFYDLDTLDIKKAESAPGKGGERDVPGLYAFLQLRAYELSKKKKHLNEAKRAANALLDLGNNILYQANNTAYAAEAMLEIWHITKEEKYLHLSEMCIAHLLRNTALWAMTYGNAKEYPSFFTMYPLSDAPYAALFEEEECLASFNRYVKLVHQYRAPVANEIKVLLPEYTKYMLGRMPYYFPPMLPPDVIAPTPKTGYINKELWIPVEDLGDGWEPIGSVGQEVYGCGGMFYVALHHLHQLANDKNFCYIGYPVLESKRTEKSFTFLLAGSSANRCPIRIIGAENNNFRIYWNDKSETLDSDKNTTEVYGGQEVTIKWN</sequence>
<evidence type="ECO:0000313" key="1">
    <source>
        <dbReference type="EMBL" id="KGE12569.1"/>
    </source>
</evidence>
<proteinExistence type="predicted"/>
<keyword evidence="2" id="KW-1185">Reference proteome</keyword>